<proteinExistence type="predicted"/>
<gene>
    <name evidence="1" type="ORF">D0864_05416</name>
</gene>
<protein>
    <submittedName>
        <fullName evidence="1">Uncharacterized protein</fullName>
    </submittedName>
</protein>
<dbReference type="AlphaFoldDB" id="A0A3M7G1T1"/>
<sequence length="336" mass="36599">MGSLAVDAISVLGTGITAYSFLESRLPEMRTQGATVEIRTSTGTNPATGVGGVEDTGGRVNRVWGYDAGNNLLGFSGGGDIGPGNKRTFKIDQGNNQQALYIDIVADNDPICTPIIGVTQPGDGLQFGWMGDVFKGCGLPNYYGNVAAGTEGYAPNCGWIGASSKHILLHSTADASHEKTDAGSFKWYLPASSKGDGQDYSKNVDFYCHPRPFEVRYDAQPIEKRDTGDYSDVREHIRRSFKAHNLIISPKAQHPASALCEDPTTVGPDFVSLHEMAFCDMGNKKWYKLCDEENELLDNCFALDIVNRTLTGLFSHPKALGLVNELFSHDRVFEWD</sequence>
<dbReference type="EMBL" id="QWIO01000502">
    <property type="protein sequence ID" value="RMY95050.1"/>
    <property type="molecule type" value="Genomic_DNA"/>
</dbReference>
<organism evidence="1 2">
    <name type="scientific">Hortaea werneckii</name>
    <name type="common">Black yeast</name>
    <name type="synonym">Cladosporium werneckii</name>
    <dbReference type="NCBI Taxonomy" id="91943"/>
    <lineage>
        <taxon>Eukaryota</taxon>
        <taxon>Fungi</taxon>
        <taxon>Dikarya</taxon>
        <taxon>Ascomycota</taxon>
        <taxon>Pezizomycotina</taxon>
        <taxon>Dothideomycetes</taxon>
        <taxon>Dothideomycetidae</taxon>
        <taxon>Mycosphaerellales</taxon>
        <taxon>Teratosphaeriaceae</taxon>
        <taxon>Hortaea</taxon>
    </lineage>
</organism>
<evidence type="ECO:0000313" key="1">
    <source>
        <dbReference type="EMBL" id="RMY95050.1"/>
    </source>
</evidence>
<comment type="caution">
    <text evidence="1">The sequence shown here is derived from an EMBL/GenBank/DDBJ whole genome shotgun (WGS) entry which is preliminary data.</text>
</comment>
<accession>A0A3M7G1T1</accession>
<reference evidence="1 2" key="1">
    <citation type="journal article" date="2018" name="BMC Genomics">
        <title>Genomic evidence for intraspecific hybridization in a clonal and extremely halotolerant yeast.</title>
        <authorList>
            <person name="Gostincar C."/>
            <person name="Stajich J.E."/>
            <person name="Zupancic J."/>
            <person name="Zalar P."/>
            <person name="Gunde-Cimerman N."/>
        </authorList>
    </citation>
    <scope>NUCLEOTIDE SEQUENCE [LARGE SCALE GENOMIC DNA]</scope>
    <source>
        <strain evidence="1 2">EXF-10513</strain>
    </source>
</reference>
<name>A0A3M7G1T1_HORWE</name>
<evidence type="ECO:0000313" key="2">
    <source>
        <dbReference type="Proteomes" id="UP000269539"/>
    </source>
</evidence>
<dbReference type="Proteomes" id="UP000269539">
    <property type="component" value="Unassembled WGS sequence"/>
</dbReference>
<dbReference type="VEuPathDB" id="FungiDB:BTJ68_07530"/>